<reference evidence="2" key="2">
    <citation type="submission" date="2020-09" db="EMBL/GenBank/DDBJ databases">
        <authorList>
            <person name="Sun Q."/>
            <person name="Ohkuma M."/>
        </authorList>
    </citation>
    <scope>NUCLEOTIDE SEQUENCE</scope>
    <source>
        <strain evidence="2">JCM 4391</strain>
    </source>
</reference>
<evidence type="ECO:0000313" key="2">
    <source>
        <dbReference type="EMBL" id="GGU24907.1"/>
    </source>
</evidence>
<reference evidence="2" key="1">
    <citation type="journal article" date="2014" name="Int. J. Syst. Evol. Microbiol.">
        <title>Complete genome sequence of Corynebacterium casei LMG S-19264T (=DSM 44701T), isolated from a smear-ripened cheese.</title>
        <authorList>
            <consortium name="US DOE Joint Genome Institute (JGI-PGF)"/>
            <person name="Walter F."/>
            <person name="Albersmeier A."/>
            <person name="Kalinowski J."/>
            <person name="Ruckert C."/>
        </authorList>
    </citation>
    <scope>NUCLEOTIDE SEQUENCE</scope>
    <source>
        <strain evidence="2">JCM 4391</strain>
    </source>
</reference>
<proteinExistence type="predicted"/>
<organism evidence="2 3">
    <name type="scientific">Streptomyces lavendofoliae</name>
    <dbReference type="NCBI Taxonomy" id="67314"/>
    <lineage>
        <taxon>Bacteria</taxon>
        <taxon>Bacillati</taxon>
        <taxon>Actinomycetota</taxon>
        <taxon>Actinomycetes</taxon>
        <taxon>Kitasatosporales</taxon>
        <taxon>Streptomycetaceae</taxon>
        <taxon>Streptomyces</taxon>
    </lineage>
</organism>
<accession>A0A918HUE2</accession>
<name>A0A918HUE2_9ACTN</name>
<keyword evidence="3" id="KW-1185">Reference proteome</keyword>
<dbReference type="AlphaFoldDB" id="A0A918HUE2"/>
<sequence>MTAALSDGHAIEQSDGPSPVHSSVSMGDFLFVPASAPASGINGTLHGHGMVVSLTWSAPALQELAATMEDLENAFLDGWRGAGLPGGADGGRAGFHKHA</sequence>
<dbReference type="Proteomes" id="UP000636661">
    <property type="component" value="Unassembled WGS sequence"/>
</dbReference>
<evidence type="ECO:0000256" key="1">
    <source>
        <dbReference type="SAM" id="MobiDB-lite"/>
    </source>
</evidence>
<dbReference type="EMBL" id="BMTP01000002">
    <property type="protein sequence ID" value="GGU24907.1"/>
    <property type="molecule type" value="Genomic_DNA"/>
</dbReference>
<feature type="region of interest" description="Disordered" evidence="1">
    <location>
        <begin position="1"/>
        <end position="22"/>
    </location>
</feature>
<evidence type="ECO:0000313" key="3">
    <source>
        <dbReference type="Proteomes" id="UP000636661"/>
    </source>
</evidence>
<comment type="caution">
    <text evidence="2">The sequence shown here is derived from an EMBL/GenBank/DDBJ whole genome shotgun (WGS) entry which is preliminary data.</text>
</comment>
<protein>
    <submittedName>
        <fullName evidence="2">Uncharacterized protein</fullName>
    </submittedName>
</protein>
<gene>
    <name evidence="2" type="ORF">GCM10010274_09410</name>
</gene>